<dbReference type="Pfam" id="PF06568">
    <property type="entry name" value="YjiS-like"/>
    <property type="match status" value="1"/>
</dbReference>
<protein>
    <recommendedName>
        <fullName evidence="2">YjiS-like domain-containing protein</fullName>
    </recommendedName>
</protein>
<proteinExistence type="predicted"/>
<gene>
    <name evidence="3" type="ORF">DFH01_26005</name>
</gene>
<dbReference type="Proteomes" id="UP000245765">
    <property type="component" value="Unassembled WGS sequence"/>
</dbReference>
<evidence type="ECO:0000313" key="4">
    <source>
        <dbReference type="Proteomes" id="UP000245765"/>
    </source>
</evidence>
<evidence type="ECO:0000259" key="2">
    <source>
        <dbReference type="Pfam" id="PF06568"/>
    </source>
</evidence>
<reference evidence="4" key="1">
    <citation type="submission" date="2018-05" db="EMBL/GenBank/DDBJ databases">
        <authorList>
            <person name="Du Z."/>
            <person name="Wang X."/>
        </authorList>
    </citation>
    <scope>NUCLEOTIDE SEQUENCE [LARGE SCALE GENOMIC DNA]</scope>
    <source>
        <strain evidence="4">CQN31</strain>
    </source>
</reference>
<evidence type="ECO:0000313" key="3">
    <source>
        <dbReference type="EMBL" id="PWS34469.1"/>
    </source>
</evidence>
<feature type="region of interest" description="Disordered" evidence="1">
    <location>
        <begin position="1"/>
        <end position="81"/>
    </location>
</feature>
<feature type="compositionally biased region" description="Basic and acidic residues" evidence="1">
    <location>
        <begin position="47"/>
        <end position="60"/>
    </location>
</feature>
<evidence type="ECO:0000256" key="1">
    <source>
        <dbReference type="SAM" id="MobiDB-lite"/>
    </source>
</evidence>
<organism evidence="3 4">
    <name type="scientific">Falsiroseomonas bella</name>
    <dbReference type="NCBI Taxonomy" id="2184016"/>
    <lineage>
        <taxon>Bacteria</taxon>
        <taxon>Pseudomonadati</taxon>
        <taxon>Pseudomonadota</taxon>
        <taxon>Alphaproteobacteria</taxon>
        <taxon>Acetobacterales</taxon>
        <taxon>Roseomonadaceae</taxon>
        <taxon>Falsiroseomonas</taxon>
    </lineage>
</organism>
<sequence length="163" mass="18558">MRWGGCWRGRAATSSPAQHPPRRQSACRAAACAPTCAQRDSRRRNAWRHEGARSARQDPRHRPRPGKVPAEGPARRPPMRVPAFIHLPGDAMPAPDPVLPRPLARLALRFRLWRAEQRTLAEIARLDAATLRDIGVSAWQLREHFRGERERVLRREAGWLNLS</sequence>
<keyword evidence="4" id="KW-1185">Reference proteome</keyword>
<dbReference type="InterPro" id="IPR009506">
    <property type="entry name" value="YjiS-like"/>
</dbReference>
<dbReference type="AlphaFoldDB" id="A0A317F933"/>
<name>A0A317F933_9PROT</name>
<accession>A0A317F933</accession>
<dbReference type="EMBL" id="QGNA01000007">
    <property type="protein sequence ID" value="PWS34469.1"/>
    <property type="molecule type" value="Genomic_DNA"/>
</dbReference>
<comment type="caution">
    <text evidence="3">The sequence shown here is derived from an EMBL/GenBank/DDBJ whole genome shotgun (WGS) entry which is preliminary data.</text>
</comment>
<feature type="compositionally biased region" description="Low complexity" evidence="1">
    <location>
        <begin position="23"/>
        <end position="37"/>
    </location>
</feature>
<feature type="domain" description="YjiS-like" evidence="2">
    <location>
        <begin position="106"/>
        <end position="137"/>
    </location>
</feature>